<dbReference type="InterPro" id="IPR036188">
    <property type="entry name" value="FAD/NAD-bd_sf"/>
</dbReference>
<evidence type="ECO:0000313" key="9">
    <source>
        <dbReference type="Proteomes" id="UP000192707"/>
    </source>
</evidence>
<keyword evidence="9" id="KW-1185">Reference proteome</keyword>
<keyword evidence="5" id="KW-0521">NADP</keyword>
<sequence length="602" mass="67156">MALTVDVDQLGFDPDELRARYRAERDKRIRPEGIGQFVEPTGEFSHYVDDPYVAPGFTRDALTDEVDAVIVGAGIGGLLAGARFREAGLDRIRVIDKAGDFGGTWYWNRYPGARCDTESYIYLPLLEETGYIPSEKYATGEEILAYLQLVARHYNLYEHSCFQTEVSEIRWVEADGRWLVTTDRGDAIRARFVVMSGGPLNRPKLPGVPGISQYRGHTFHTSRWDYGYTGGTAKGGHHRLGDKRVGVIGTGATAIQIVPSLAESAQHLYIFQRTPSSISERNNVRTDPNFAASLQPGWQRERMANFNCLVSGLPQPVDLVGDGWTDIMRKVGGFFAGMPGVDVDMAEVAAAVELADFQKMEELRSRIDETVEDSSTAEALKPYYRMFCKRPCFSDDYLPTFNRPNVTLVDTDGRGVERFTENGVVVGDKEYALDCVIFATGFEVGTSPLKRARMDVVGRDGVRLSEKWADGFSTFHGFHTHGFPNMFFLGITQTGLTINFPHMLDEQTNHVGHIVAHLQKEGAEYVETTPEAEAEWVATIDRLQVLNEDFLLECTPGYFNQEGSPRGGHSLLAGQYGEGSVAFFALLKRWREEGEFEGLTIR</sequence>
<keyword evidence="3" id="KW-0285">Flavoprotein</keyword>
<evidence type="ECO:0000256" key="5">
    <source>
        <dbReference type="ARBA" id="ARBA00022857"/>
    </source>
</evidence>
<dbReference type="Pfam" id="PF13738">
    <property type="entry name" value="Pyr_redox_3"/>
    <property type="match status" value="1"/>
</dbReference>
<comment type="cofactor">
    <cofactor evidence="1">
        <name>FAD</name>
        <dbReference type="ChEBI" id="CHEBI:57692"/>
    </cofactor>
</comment>
<dbReference type="AlphaFoldDB" id="A0A1W9ZCB7"/>
<name>A0A1W9ZCB7_MYCAI</name>
<evidence type="ECO:0000256" key="1">
    <source>
        <dbReference type="ARBA" id="ARBA00001974"/>
    </source>
</evidence>
<keyword evidence="4" id="KW-0274">FAD</keyword>
<keyword evidence="6" id="KW-0560">Oxidoreductase</keyword>
<comment type="caution">
    <text evidence="8">The sequence shown here is derived from an EMBL/GenBank/DDBJ whole genome shotgun (WGS) entry which is preliminary data.</text>
</comment>
<keyword evidence="7 8" id="KW-0503">Monooxygenase</keyword>
<proteinExistence type="inferred from homology"/>
<dbReference type="SUPFAM" id="SSF51905">
    <property type="entry name" value="FAD/NAD(P)-binding domain"/>
    <property type="match status" value="1"/>
</dbReference>
<dbReference type="FunFam" id="3.50.50.60:FF:000314">
    <property type="entry name" value="Baeyer-Villiger monooxygenase"/>
    <property type="match status" value="1"/>
</dbReference>
<gene>
    <name evidence="8" type="ORF">BST14_17735</name>
</gene>
<comment type="similarity">
    <text evidence="2">Belongs to the FAD-binding monooxygenase family.</text>
</comment>
<accession>A0A1W9ZCB7</accession>
<dbReference type="OrthoDB" id="5168853at2"/>
<dbReference type="Proteomes" id="UP000192707">
    <property type="component" value="Unassembled WGS sequence"/>
</dbReference>
<dbReference type="FunFam" id="3.50.50.60:FF:000341">
    <property type="entry name" value="Baeyer-Villiger monooxygenase"/>
    <property type="match status" value="1"/>
</dbReference>
<evidence type="ECO:0000256" key="3">
    <source>
        <dbReference type="ARBA" id="ARBA00022630"/>
    </source>
</evidence>
<dbReference type="EMBL" id="MVHG01000048">
    <property type="protein sequence ID" value="ORA11956.1"/>
    <property type="molecule type" value="Genomic_DNA"/>
</dbReference>
<organism evidence="8 9">
    <name type="scientific">Mycobacterium arosiense ATCC BAA-1401 = DSM 45069</name>
    <dbReference type="NCBI Taxonomy" id="1265311"/>
    <lineage>
        <taxon>Bacteria</taxon>
        <taxon>Bacillati</taxon>
        <taxon>Actinomycetota</taxon>
        <taxon>Actinomycetes</taxon>
        <taxon>Mycobacteriales</taxon>
        <taxon>Mycobacteriaceae</taxon>
        <taxon>Mycobacterium</taxon>
        <taxon>Mycobacterium avium complex (MAC)</taxon>
    </lineage>
</organism>
<dbReference type="RefSeq" id="WP_083065688.1">
    <property type="nucleotide sequence ID" value="NZ_MVHG01000048.1"/>
</dbReference>
<dbReference type="GO" id="GO:0016709">
    <property type="term" value="F:oxidoreductase activity, acting on paired donors, with incorporation or reduction of molecular oxygen, NAD(P)H as one donor, and incorporation of one atom of oxygen"/>
    <property type="evidence" value="ECO:0007669"/>
    <property type="project" value="UniProtKB-ARBA"/>
</dbReference>
<evidence type="ECO:0000256" key="6">
    <source>
        <dbReference type="ARBA" id="ARBA00023002"/>
    </source>
</evidence>
<dbReference type="PANTHER" id="PTHR43098:SF4">
    <property type="entry name" value="BLR3857 PROTEIN"/>
    <property type="match status" value="1"/>
</dbReference>
<dbReference type="InterPro" id="IPR050775">
    <property type="entry name" value="FAD-binding_Monooxygenases"/>
</dbReference>
<reference evidence="8 9" key="1">
    <citation type="submission" date="2016-12" db="EMBL/GenBank/DDBJ databases">
        <title>The new phylogeny of genus Mycobacterium.</title>
        <authorList>
            <person name="Tortoli E."/>
            <person name="Trovato A."/>
            <person name="Cirillo D.M."/>
        </authorList>
    </citation>
    <scope>NUCLEOTIDE SEQUENCE [LARGE SCALE GENOMIC DNA]</scope>
    <source>
        <strain evidence="8 9">DSM 45069</strain>
    </source>
</reference>
<protein>
    <submittedName>
        <fullName evidence="8">Monooxygenase</fullName>
    </submittedName>
</protein>
<evidence type="ECO:0000256" key="4">
    <source>
        <dbReference type="ARBA" id="ARBA00022827"/>
    </source>
</evidence>
<evidence type="ECO:0000256" key="2">
    <source>
        <dbReference type="ARBA" id="ARBA00010139"/>
    </source>
</evidence>
<dbReference type="PANTHER" id="PTHR43098">
    <property type="entry name" value="L-ORNITHINE N(5)-MONOOXYGENASE-RELATED"/>
    <property type="match status" value="1"/>
</dbReference>
<evidence type="ECO:0000313" key="8">
    <source>
        <dbReference type="EMBL" id="ORA11956.1"/>
    </source>
</evidence>
<evidence type="ECO:0000256" key="7">
    <source>
        <dbReference type="ARBA" id="ARBA00023033"/>
    </source>
</evidence>
<dbReference type="Gene3D" id="3.50.50.60">
    <property type="entry name" value="FAD/NAD(P)-binding domain"/>
    <property type="match status" value="2"/>
</dbReference>